<dbReference type="EnsemblPlants" id="OGLUM03G26560.1">
    <property type="protein sequence ID" value="OGLUM03G26560.1"/>
    <property type="gene ID" value="OGLUM03G26560"/>
</dbReference>
<protein>
    <submittedName>
        <fullName evidence="1">Uncharacterized protein</fullName>
    </submittedName>
</protein>
<accession>A0A0D9ZAG0</accession>
<reference evidence="1" key="2">
    <citation type="submission" date="2018-05" db="EMBL/GenBank/DDBJ databases">
        <title>OgluRS3 (Oryza glumaepatula Reference Sequence Version 3).</title>
        <authorList>
            <person name="Zhang J."/>
            <person name="Kudrna D."/>
            <person name="Lee S."/>
            <person name="Talag J."/>
            <person name="Welchert J."/>
            <person name="Wing R.A."/>
        </authorList>
    </citation>
    <scope>NUCLEOTIDE SEQUENCE [LARGE SCALE GENOMIC DNA]</scope>
</reference>
<proteinExistence type="predicted"/>
<evidence type="ECO:0000313" key="1">
    <source>
        <dbReference type="EnsemblPlants" id="OGLUM03G26560.1"/>
    </source>
</evidence>
<dbReference type="Gramene" id="OGLUM03G26560.1">
    <property type="protein sequence ID" value="OGLUM03G26560.1"/>
    <property type="gene ID" value="OGLUM03G26560"/>
</dbReference>
<name>A0A0D9ZAG0_9ORYZ</name>
<keyword evidence="2" id="KW-1185">Reference proteome</keyword>
<evidence type="ECO:0000313" key="2">
    <source>
        <dbReference type="Proteomes" id="UP000026961"/>
    </source>
</evidence>
<reference evidence="1" key="1">
    <citation type="submission" date="2015-04" db="UniProtKB">
        <authorList>
            <consortium name="EnsemblPlants"/>
        </authorList>
    </citation>
    <scope>IDENTIFICATION</scope>
</reference>
<sequence length="65" mass="6979">MELGIFRASTRRGHASNAPEGYRLGLSLSSGRLEKLHRGRASQGGCQVGPDLAEGEQKGKLACRR</sequence>
<organism evidence="1">
    <name type="scientific">Oryza glumipatula</name>
    <dbReference type="NCBI Taxonomy" id="40148"/>
    <lineage>
        <taxon>Eukaryota</taxon>
        <taxon>Viridiplantae</taxon>
        <taxon>Streptophyta</taxon>
        <taxon>Embryophyta</taxon>
        <taxon>Tracheophyta</taxon>
        <taxon>Spermatophyta</taxon>
        <taxon>Magnoliopsida</taxon>
        <taxon>Liliopsida</taxon>
        <taxon>Poales</taxon>
        <taxon>Poaceae</taxon>
        <taxon>BOP clade</taxon>
        <taxon>Oryzoideae</taxon>
        <taxon>Oryzeae</taxon>
        <taxon>Oryzinae</taxon>
        <taxon>Oryza</taxon>
    </lineage>
</organism>
<dbReference type="Proteomes" id="UP000026961">
    <property type="component" value="Chromosome 3"/>
</dbReference>
<dbReference type="AlphaFoldDB" id="A0A0D9ZAG0"/>
<dbReference type="HOGENOM" id="CLU_2853384_0_0_1"/>